<accession>A0A2Z4FK60</accession>
<evidence type="ECO:0000256" key="3">
    <source>
        <dbReference type="ARBA" id="ARBA00022448"/>
    </source>
</evidence>
<dbReference type="InterPro" id="IPR027469">
    <property type="entry name" value="Cation_efflux_TMD_sf"/>
</dbReference>
<dbReference type="KEGG" id="bsed:DN745_06800"/>
<evidence type="ECO:0000256" key="1">
    <source>
        <dbReference type="ARBA" id="ARBA00004141"/>
    </source>
</evidence>
<dbReference type="AlphaFoldDB" id="A0A2Z4FK60"/>
<dbReference type="GO" id="GO:0005886">
    <property type="term" value="C:plasma membrane"/>
    <property type="evidence" value="ECO:0007669"/>
    <property type="project" value="TreeGrafter"/>
</dbReference>
<evidence type="ECO:0000256" key="5">
    <source>
        <dbReference type="ARBA" id="ARBA00022989"/>
    </source>
</evidence>
<keyword evidence="10" id="KW-1185">Reference proteome</keyword>
<keyword evidence="3" id="KW-0813">Transport</keyword>
<dbReference type="PANTHER" id="PTHR43840">
    <property type="entry name" value="MITOCHONDRIAL METAL TRANSPORTER 1-RELATED"/>
    <property type="match status" value="1"/>
</dbReference>
<dbReference type="InterPro" id="IPR058533">
    <property type="entry name" value="Cation_efflux_TM"/>
</dbReference>
<dbReference type="OrthoDB" id="9806522at2"/>
<dbReference type="GO" id="GO:0015093">
    <property type="term" value="F:ferrous iron transmembrane transporter activity"/>
    <property type="evidence" value="ECO:0007669"/>
    <property type="project" value="TreeGrafter"/>
</dbReference>
<protein>
    <submittedName>
        <fullName evidence="9">Cation transporter</fullName>
    </submittedName>
</protein>
<gene>
    <name evidence="9" type="ORF">DN745_06800</name>
</gene>
<evidence type="ECO:0000313" key="10">
    <source>
        <dbReference type="Proteomes" id="UP000249799"/>
    </source>
</evidence>
<dbReference type="Gene3D" id="3.30.70.1350">
    <property type="entry name" value="Cation efflux protein, cytoplasmic domain"/>
    <property type="match status" value="1"/>
</dbReference>
<dbReference type="PANTHER" id="PTHR43840:SF15">
    <property type="entry name" value="MITOCHONDRIAL METAL TRANSPORTER 1-RELATED"/>
    <property type="match status" value="1"/>
</dbReference>
<feature type="domain" description="Cation efflux protein cytoplasmic" evidence="8">
    <location>
        <begin position="227"/>
        <end position="298"/>
    </location>
</feature>
<dbReference type="InterPro" id="IPR002524">
    <property type="entry name" value="Cation_efflux"/>
</dbReference>
<name>A0A2Z4FK60_9DELT</name>
<evidence type="ECO:0000259" key="7">
    <source>
        <dbReference type="Pfam" id="PF01545"/>
    </source>
</evidence>
<dbReference type="GO" id="GO:0006882">
    <property type="term" value="P:intracellular zinc ion homeostasis"/>
    <property type="evidence" value="ECO:0007669"/>
    <property type="project" value="TreeGrafter"/>
</dbReference>
<dbReference type="InterPro" id="IPR036837">
    <property type="entry name" value="Cation_efflux_CTD_sf"/>
</dbReference>
<reference evidence="9 10" key="1">
    <citation type="submission" date="2018-06" db="EMBL/GenBank/DDBJ databases">
        <title>Lujinxingia sediminis gen. nov. sp. nov., a new facultative anaerobic member of the class Deltaproteobacteria, and proposal of Lujinxingaceae fam. nov.</title>
        <authorList>
            <person name="Guo L.-Y."/>
            <person name="Li C.-M."/>
            <person name="Wang S."/>
            <person name="Du Z.-J."/>
        </authorList>
    </citation>
    <scope>NUCLEOTIDE SEQUENCE [LARGE SCALE GENOMIC DNA]</scope>
    <source>
        <strain evidence="9 10">FA350</strain>
    </source>
</reference>
<dbReference type="Proteomes" id="UP000249799">
    <property type="component" value="Chromosome"/>
</dbReference>
<proteinExistence type="inferred from homology"/>
<dbReference type="InterPro" id="IPR027470">
    <property type="entry name" value="Cation_efflux_CTD"/>
</dbReference>
<dbReference type="Pfam" id="PF16916">
    <property type="entry name" value="ZT_dimer"/>
    <property type="match status" value="1"/>
</dbReference>
<evidence type="ECO:0000256" key="2">
    <source>
        <dbReference type="ARBA" id="ARBA00008114"/>
    </source>
</evidence>
<comment type="similarity">
    <text evidence="2">Belongs to the cation diffusion facilitator (CDF) transporter (TC 2.A.4) family.</text>
</comment>
<evidence type="ECO:0000313" key="9">
    <source>
        <dbReference type="EMBL" id="AWV89058.1"/>
    </source>
</evidence>
<organism evidence="9 10">
    <name type="scientific">Bradymonas sediminis</name>
    <dbReference type="NCBI Taxonomy" id="1548548"/>
    <lineage>
        <taxon>Bacteria</taxon>
        <taxon>Deltaproteobacteria</taxon>
        <taxon>Bradymonadales</taxon>
        <taxon>Bradymonadaceae</taxon>
        <taxon>Bradymonas</taxon>
    </lineage>
</organism>
<dbReference type="GO" id="GO:0015341">
    <property type="term" value="F:zinc efflux antiporter activity"/>
    <property type="evidence" value="ECO:0007669"/>
    <property type="project" value="TreeGrafter"/>
</dbReference>
<dbReference type="Gene3D" id="1.20.1510.10">
    <property type="entry name" value="Cation efflux protein transmembrane domain"/>
    <property type="match status" value="1"/>
</dbReference>
<dbReference type="SUPFAM" id="SSF160240">
    <property type="entry name" value="Cation efflux protein cytoplasmic domain-like"/>
    <property type="match status" value="1"/>
</dbReference>
<comment type="subcellular location">
    <subcellularLocation>
        <location evidence="1">Membrane</location>
        <topology evidence="1">Multi-pass membrane protein</topology>
    </subcellularLocation>
</comment>
<dbReference type="RefSeq" id="WP_111333249.1">
    <property type="nucleotide sequence ID" value="NZ_CP030032.1"/>
</dbReference>
<dbReference type="GO" id="GO:0015086">
    <property type="term" value="F:cadmium ion transmembrane transporter activity"/>
    <property type="evidence" value="ECO:0007669"/>
    <property type="project" value="TreeGrafter"/>
</dbReference>
<evidence type="ECO:0000256" key="4">
    <source>
        <dbReference type="ARBA" id="ARBA00022692"/>
    </source>
</evidence>
<dbReference type="SUPFAM" id="SSF161111">
    <property type="entry name" value="Cation efflux protein transmembrane domain-like"/>
    <property type="match status" value="1"/>
</dbReference>
<feature type="domain" description="Cation efflux protein transmembrane" evidence="7">
    <location>
        <begin position="25"/>
        <end position="218"/>
    </location>
</feature>
<evidence type="ECO:0000256" key="6">
    <source>
        <dbReference type="ARBA" id="ARBA00023136"/>
    </source>
</evidence>
<sequence>MTLSPISGAPEDAQSDVARQIRRVLWVTMFLNIAVAMIKLGYGYSKGIVSLQASGFDSVFDGAANVIGLVAMGLAALPPDPEHPYGHRKLEVAVSLFIGLMVTLSFLEIGRTVWQSALSDTPIAIEPAAYLVVISSLVVSLGVSIYERREGNRLNSMLLKSDAAHTFADSLASVAVLAGIYLVDIGFPVGDILAALAVMFFVGITAYRVLRDGIDVLVDTSYLDPVAVRRVVKSHPDVLSCHNMRSRGMPGHVQLDLHVSLDPKMSLETAGDILLAVKANLREAFPEVADILIQIEPHKPIHIEDVPEKLL</sequence>
<dbReference type="InterPro" id="IPR050291">
    <property type="entry name" value="CDF_Transporter"/>
</dbReference>
<keyword evidence="6" id="KW-0472">Membrane</keyword>
<evidence type="ECO:0000259" key="8">
    <source>
        <dbReference type="Pfam" id="PF16916"/>
    </source>
</evidence>
<dbReference type="EMBL" id="CP030032">
    <property type="protein sequence ID" value="AWV89058.1"/>
    <property type="molecule type" value="Genomic_DNA"/>
</dbReference>
<dbReference type="NCBIfam" id="TIGR01297">
    <property type="entry name" value="CDF"/>
    <property type="match status" value="1"/>
</dbReference>
<keyword evidence="5" id="KW-1133">Transmembrane helix</keyword>
<dbReference type="Pfam" id="PF01545">
    <property type="entry name" value="Cation_efflux"/>
    <property type="match status" value="1"/>
</dbReference>
<keyword evidence="4" id="KW-0812">Transmembrane</keyword>